<name>A0ABU2JHE1_9ACTN</name>
<dbReference type="EMBL" id="JAVREH010000073">
    <property type="protein sequence ID" value="MDT0264148.1"/>
    <property type="molecule type" value="Genomic_DNA"/>
</dbReference>
<keyword evidence="4" id="KW-1185">Reference proteome</keyword>
<reference evidence="4" key="1">
    <citation type="submission" date="2023-07" db="EMBL/GenBank/DDBJ databases">
        <title>30 novel species of actinomycetes from the DSMZ collection.</title>
        <authorList>
            <person name="Nouioui I."/>
        </authorList>
    </citation>
    <scope>NUCLEOTIDE SEQUENCE [LARGE SCALE GENOMIC DNA]</scope>
    <source>
        <strain evidence="4">DSM 44399</strain>
    </source>
</reference>
<accession>A0ABU2JHE1</accession>
<evidence type="ECO:0000259" key="2">
    <source>
        <dbReference type="Pfam" id="PF13700"/>
    </source>
</evidence>
<evidence type="ECO:0000256" key="1">
    <source>
        <dbReference type="SAM" id="MobiDB-lite"/>
    </source>
</evidence>
<feature type="domain" description="DUF4158" evidence="2">
    <location>
        <begin position="27"/>
        <end position="107"/>
    </location>
</feature>
<dbReference type="Proteomes" id="UP001183176">
    <property type="component" value="Unassembled WGS sequence"/>
</dbReference>
<organism evidence="3 4">
    <name type="scientific">Jatrophihabitans lederbergiae</name>
    <dbReference type="NCBI Taxonomy" id="3075547"/>
    <lineage>
        <taxon>Bacteria</taxon>
        <taxon>Bacillati</taxon>
        <taxon>Actinomycetota</taxon>
        <taxon>Actinomycetes</taxon>
        <taxon>Jatrophihabitantales</taxon>
        <taxon>Jatrophihabitantaceae</taxon>
        <taxon>Jatrophihabitans</taxon>
    </lineage>
</organism>
<gene>
    <name evidence="3" type="ORF">RM423_22520</name>
</gene>
<feature type="region of interest" description="Disordered" evidence="1">
    <location>
        <begin position="200"/>
        <end position="231"/>
    </location>
</feature>
<proteinExistence type="predicted"/>
<protein>
    <submittedName>
        <fullName evidence="3">DUF4158 domain-containing protein</fullName>
    </submittedName>
</protein>
<dbReference type="Pfam" id="PF13700">
    <property type="entry name" value="DUF4158"/>
    <property type="match status" value="1"/>
</dbReference>
<feature type="compositionally biased region" description="Polar residues" evidence="1">
    <location>
        <begin position="210"/>
        <end position="231"/>
    </location>
</feature>
<dbReference type="InterPro" id="IPR025296">
    <property type="entry name" value="DUF4158"/>
</dbReference>
<sequence>MPSPTYRDQSSPRSPASWTSTRASGQWLSYLASRAREVHQVDIRLEHGYHVFGQDTAHVAFLRWLWDRAWTGDDSASHLVDLATGWLVEHQILLPGFTVLQRLCATARDRATRLASRRIASQVPHDRRHDLKALLDVAAGENTSRLEQLRRPPRQPSIDGLLAALQRLARIQRIGATTIQLDGVLASRTTRMITEALQVKAQRVRRHSPTGATPHSHSSPDTYTPPHTTTS</sequence>
<comment type="caution">
    <text evidence="3">The sequence shown here is derived from an EMBL/GenBank/DDBJ whole genome shotgun (WGS) entry which is preliminary data.</text>
</comment>
<feature type="region of interest" description="Disordered" evidence="1">
    <location>
        <begin position="1"/>
        <end position="20"/>
    </location>
</feature>
<evidence type="ECO:0000313" key="3">
    <source>
        <dbReference type="EMBL" id="MDT0264148.1"/>
    </source>
</evidence>
<dbReference type="RefSeq" id="WP_311425302.1">
    <property type="nucleotide sequence ID" value="NZ_JAVREH010000073.1"/>
</dbReference>
<evidence type="ECO:0000313" key="4">
    <source>
        <dbReference type="Proteomes" id="UP001183176"/>
    </source>
</evidence>